<keyword evidence="5" id="KW-1185">Reference proteome</keyword>
<evidence type="ECO:0000259" key="2">
    <source>
        <dbReference type="Pfam" id="PF17936"/>
    </source>
</evidence>
<protein>
    <submittedName>
        <fullName evidence="4">Large repetitive protein</fullName>
    </submittedName>
</protein>
<feature type="domain" description="Bacterial Ig-like" evidence="3">
    <location>
        <begin position="927"/>
        <end position="1019"/>
    </location>
</feature>
<reference evidence="4 5" key="4">
    <citation type="journal article" date="2010" name="Environ. Microbiol.">
        <title>The bacterial genus Collimonas: mycophagy, weathering and other adaptive solutions to life in oligotrophic soil environments.</title>
        <authorList>
            <person name="Leveau J.H."/>
            <person name="Uroz S."/>
            <person name="de Boer W."/>
        </authorList>
    </citation>
    <scope>NUCLEOTIDE SEQUENCE [LARGE SCALE GENOMIC DNA]</scope>
    <source>
        <strain evidence="4 5">Ter331</strain>
    </source>
</reference>
<feature type="domain" description="Bacterial Ig-like" evidence="3">
    <location>
        <begin position="628"/>
        <end position="707"/>
    </location>
</feature>
<dbReference type="Pfam" id="PF19077">
    <property type="entry name" value="Big_13"/>
    <property type="match status" value="14"/>
</dbReference>
<feature type="domain" description="Bacterial Ig-like" evidence="3">
    <location>
        <begin position="1557"/>
        <end position="1644"/>
    </location>
</feature>
<feature type="region of interest" description="Disordered" evidence="1">
    <location>
        <begin position="512"/>
        <end position="539"/>
    </location>
</feature>
<sequence>MAASAVKVIVVDGKEITQSVDLRTTKQGSATKVKAIKGGKFILADADTGAAPENITVHRVGNDLHVSLEGTGYEDPELIIEGFYSADGQGEELVGVAEDGAYYEYIASDAEANHEAGMLGEGVSSPLVLGRNPLVGFGSGLVPAAGMSWLGLGLFGLGALGLIGAALAGDNGGGNGGNPGNPGDGGNPGNPGDGKLTIGDITDNVGTTTGSIPPGGSTDDNTPTIIGDGGTPGKVITIIDNGKPIGSTIVDDDGKWTFTPDNPLDDGPHEIVVIEDGKPPSDGRDIIIDTVAPAQVLIESALDDAGSSTGFLDNGAMTDDKTPTLSGKAEAGSLVKLYADGNEVGSIVADADGNWTITSSELPDGPHKFTATATDAAGNVGLPSADWVVVVDTMEGKPAIGDVTDDVGSKTGTIPNGGDTDDNTPTLSGGGGGGLTPGSTVVISDGGNPIGTAIVGDDGKWEFTPPPLDDGKHDFTVVVTDPAGNTSDPSDPWTVNIDTLAPDAPTIDLVIDDQGASTGPLTSGGPATDDAQPTVSGKAEPNSIVTLYDGDKAVGSTKADASGNWTITPDFPLSLGEHNLTAKASDAAGNISDPSNQFDLDVATGGVPTAPAIIGVNDDNGATPVPVAENGFTNDNTPVVIGTAPAGSVVMIYVDGNPVALGSATSDADGNWSFPVPAANPLTDGLHNFTASAGGVSTGQYPINIDTTAPGASTDLSLIDDVGARTGEIADNDTTDDANPTYSGKAEPGTSVVVIVDGVPVKTVPVDAGGNWTYTPETPLADGAHTISNQVVDQAGNSSPVSAPTHFIVDTGAVTIAITQVDDNEGSITGPISNHGVTDDTTPTVHGTATANSLVHIYVDGNPVAVGSVMADGNGDWVFTPTLTEGPHTITATSTNAAGVVSDSNEFDLTVDTTAPAKPEIGDVIDDVGTQTGSIPSDGGVTDDTTPTLVGGGLTPGDKVIISDGGNPIGTAIVGDDGKWEFTPTTPLNPGDHEFTIVVEDPAGNTSDPSDPWDIVIDTGVPDAPTIDLVIDDQGASTGPLTSGGPATDDAQPTVSGKAEPGSIVTLYDGDKAVGSTQANASGDWTITPDFPLDLGAHNLTAKATDAAGNVSDPSNQFDLDVATGGVPTAPAIIGVIDDDGASPVNVAQNGFTNDNTPVVVGTAPAGSVVMVYVDGNPAPLGSATSDADGNWSFPVPAASPLADGLHNFTASAGGVSTGQYPINIDTGIPAAATDLTLIDDIGARTGEIADNDTTDDANPTYSGKAEPGTSVVVIVDGVPVKTVPVDAGGNWTYTPETPLADGPHTISNQVVDQAGNTSPVSAPTHFIVDTSAVAIAITQVDDNEGSITGPIANHGVTDDTTPTVHGTATANSLVHIYVDGNPVAVGSVMADGLGNWEFTPTLTEGPHTITATSTNAAGVVSDSNEFDLTVDITAPGKPAIGDVIDNVGDHTGTIPSDGGVTDDTTPTLVGDGLDPGDKVIISDGGDPIGTAIVGDDGRWEFTPTTPLNPGDHEFIIVVEDPAGNTSEPSDPWDIVIDTDAPAAPTIDNAFDDVLGHTGNIGSGGLTNDNTPQLSGTAERGSIVFIRDGANVIGSATADSGTDRWVFDVPALAGDGSHTFTAVSEDAAGNSSPVSNNYDLILDTTAPAAPTIDNVLDNVGITGNIGNGGTTDDSTPTISGRGEVGAIVTLFDGANIVGSAQVRPDGTWTIDVNAPVGGHTYTATQTDVAGNTSPDSAPYGLNVVPFAPVALSENFDAMATANFGTADQSFVHNGLRFSVTNLQTPNSFNGIGPADPTFDPGNTSNKLAANGIVTVAIDNAGEATGISIRIGNINTNMGPGMIEFLDKNGAVVGTQAINAGFDTGFQQISFNLPAGSYFSSFRMTPGILVNGPDAGSMDWWTYDNIVVNGVLYPPVGTFGTEEVPQDASSVDSLTHATAGQDDATANDDDATTSTHNPADDPAPVIEGAASFTVQEDVQVHVEQAGDSPVLVLEGANQVLDISALTAAEQAKVADVKVIDITGTGDNTLHLSLNDVLEQGGKGLFIDDGKTQMMVKGDAGDVVNLDDLLEGVNAEGDWTQAAGSVTVEGVAYNVYQHTGLEAELLVQQGVTTNLS</sequence>
<dbReference type="Pfam" id="PF17936">
    <property type="entry name" value="Big_6"/>
    <property type="match status" value="1"/>
</dbReference>
<feature type="domain" description="Bacterial Ig-like" evidence="3">
    <location>
        <begin position="815"/>
        <end position="913"/>
    </location>
</feature>
<feature type="domain" description="Bacterial Ig-like" evidence="3">
    <location>
        <begin position="304"/>
        <end position="393"/>
    </location>
</feature>
<feature type="region of interest" description="Disordered" evidence="1">
    <location>
        <begin position="1939"/>
        <end position="1964"/>
    </location>
</feature>
<gene>
    <name evidence="4" type="ordered locus">CFU_3600</name>
</gene>
<dbReference type="InterPro" id="IPR013783">
    <property type="entry name" value="Ig-like_fold"/>
</dbReference>
<feature type="compositionally biased region" description="Low complexity" evidence="1">
    <location>
        <begin position="206"/>
        <end position="226"/>
    </location>
</feature>
<feature type="domain" description="Bacterial Ig-like" evidence="3">
    <location>
        <begin position="404"/>
        <end position="499"/>
    </location>
</feature>
<feature type="domain" description="Bacterial Ig-like" evidence="3">
    <location>
        <begin position="1148"/>
        <end position="1227"/>
    </location>
</feature>
<dbReference type="EMBL" id="CP002745">
    <property type="protein sequence ID" value="AEK63424.1"/>
    <property type="molecule type" value="Genomic_DNA"/>
</dbReference>
<feature type="domain" description="Bacterial Ig-like" evidence="3">
    <location>
        <begin position="1244"/>
        <end position="1331"/>
    </location>
</feature>
<reference evidence="4 5" key="5">
    <citation type="journal article" date="2011" name="ISME J.">
        <title>Dual transcriptional profiling of a bacterial/fungal confrontation: Collimonas fungivorans versus Aspergillus niger.</title>
        <authorList>
            <person name="Mela F."/>
            <person name="Fritsche K."/>
            <person name="de Boer W."/>
            <person name="van Veen J.A."/>
            <person name="de Graaff L.H."/>
            <person name="van den Berg M."/>
            <person name="Leveau J.H."/>
        </authorList>
    </citation>
    <scope>NUCLEOTIDE SEQUENCE [LARGE SCALE GENOMIC DNA]</scope>
    <source>
        <strain evidence="4 5">Ter331</strain>
    </source>
</reference>
<dbReference type="InterPro" id="IPR044016">
    <property type="entry name" value="Big_13"/>
</dbReference>
<dbReference type="KEGG" id="cfu:CFU_3600"/>
<organism evidence="4 5">
    <name type="scientific">Collimonas fungivorans (strain Ter331)</name>
    <dbReference type="NCBI Taxonomy" id="1005048"/>
    <lineage>
        <taxon>Bacteria</taxon>
        <taxon>Pseudomonadati</taxon>
        <taxon>Pseudomonadota</taxon>
        <taxon>Betaproteobacteria</taxon>
        <taxon>Burkholderiales</taxon>
        <taxon>Oxalobacteraceae</taxon>
        <taxon>Collimonas</taxon>
    </lineage>
</organism>
<reference evidence="4 5" key="1">
    <citation type="journal article" date="2004" name="Environ. Microbiol.">
        <title>Phylogeny-function analysis of (meta)genomic libraries: screening for expression of ribosomal RNA genes by large-insert library fluorescent in situ hybridization (LIL-FISH).</title>
        <authorList>
            <person name="Leveau J.H."/>
            <person name="Gerards S."/>
            <person name="de Boer W."/>
            <person name="van Veen J.A."/>
        </authorList>
    </citation>
    <scope>NUCLEOTIDE SEQUENCE [LARGE SCALE GENOMIC DNA]</scope>
    <source>
        <strain evidence="4 5">Ter331</strain>
    </source>
</reference>
<evidence type="ECO:0000313" key="5">
    <source>
        <dbReference type="Proteomes" id="UP000008392"/>
    </source>
</evidence>
<evidence type="ECO:0000259" key="3">
    <source>
        <dbReference type="Pfam" id="PF19077"/>
    </source>
</evidence>
<feature type="region of interest" description="Disordered" evidence="1">
    <location>
        <begin position="400"/>
        <end position="439"/>
    </location>
</feature>
<proteinExistence type="predicted"/>
<feature type="domain" description="Bacterial Ig-like" evidence="3">
    <location>
        <begin position="202"/>
        <end position="274"/>
    </location>
</feature>
<dbReference type="STRING" id="1005048.CFU_3600"/>
<feature type="region of interest" description="Disordered" evidence="1">
    <location>
        <begin position="174"/>
        <end position="229"/>
    </location>
</feature>
<dbReference type="InterPro" id="IPR041498">
    <property type="entry name" value="Big_6"/>
</dbReference>
<feature type="domain" description="Bacterial Ig" evidence="2">
    <location>
        <begin position="1672"/>
        <end position="1735"/>
    </location>
</feature>
<dbReference type="Gene3D" id="2.60.40.10">
    <property type="entry name" value="Immunoglobulins"/>
    <property type="match status" value="1"/>
</dbReference>
<accession>G0ADG2</accession>
<reference evidence="4 5" key="2">
    <citation type="journal article" date="2006" name="J. Microbiol. Methods">
        <title>Genomic flank-sequencing of plasposon insertion sites for rapid identification of functional genes.</title>
        <authorList>
            <person name="Leveau J.H."/>
            <person name="Gerards S."/>
            <person name="Fritsche K."/>
            <person name="Zondag G."/>
            <person name="van Veen J.A."/>
        </authorList>
    </citation>
    <scope>NUCLEOTIDE SEQUENCE [LARGE SCALE GENOMIC DNA]</scope>
    <source>
        <strain evidence="4 5">Ter331</strain>
    </source>
</reference>
<feature type="domain" description="Bacterial Ig-like" evidence="3">
    <location>
        <begin position="1047"/>
        <end position="1121"/>
    </location>
</feature>
<feature type="domain" description="Bacterial Ig-like" evidence="3">
    <location>
        <begin position="1337"/>
        <end position="1432"/>
    </location>
</feature>
<feature type="domain" description="Bacterial Ig-like" evidence="3">
    <location>
        <begin position="1447"/>
        <end position="1539"/>
    </location>
</feature>
<name>G0ADG2_COLFT</name>
<dbReference type="Gene3D" id="3.30.420.430">
    <property type="match status" value="12"/>
</dbReference>
<dbReference type="RefSeq" id="WP_014007576.1">
    <property type="nucleotide sequence ID" value="NC_015856.1"/>
</dbReference>
<evidence type="ECO:0000256" key="1">
    <source>
        <dbReference type="SAM" id="MobiDB-lite"/>
    </source>
</evidence>
<feature type="domain" description="Bacterial Ig-like" evidence="3">
    <location>
        <begin position="723"/>
        <end position="811"/>
    </location>
</feature>
<feature type="domain" description="Bacterial Ig-like" evidence="3">
    <location>
        <begin position="527"/>
        <end position="601"/>
    </location>
</feature>
<feature type="compositionally biased region" description="Gly residues" evidence="1">
    <location>
        <begin position="174"/>
        <end position="192"/>
    </location>
</feature>
<dbReference type="HOGENOM" id="CLU_002009_0_0_4"/>
<feature type="region of interest" description="Disordered" evidence="1">
    <location>
        <begin position="1033"/>
        <end position="1061"/>
    </location>
</feature>
<dbReference type="NCBIfam" id="NF033510">
    <property type="entry name" value="Ca_tandemer"/>
    <property type="match status" value="15"/>
</dbReference>
<dbReference type="Proteomes" id="UP000008392">
    <property type="component" value="Chromosome"/>
</dbReference>
<reference evidence="5" key="6">
    <citation type="submission" date="2011-05" db="EMBL/GenBank/DDBJ databases">
        <title>Complete sequence of Collimonas fungivorans Ter331.</title>
        <authorList>
            <person name="Leveau J.H."/>
        </authorList>
    </citation>
    <scope>NUCLEOTIDE SEQUENCE [LARGE SCALE GENOMIC DNA]</scope>
    <source>
        <strain evidence="5">Ter331</strain>
    </source>
</reference>
<evidence type="ECO:0000313" key="4">
    <source>
        <dbReference type="EMBL" id="AEK63424.1"/>
    </source>
</evidence>
<reference evidence="4 5" key="3">
    <citation type="journal article" date="2008" name="FEMS Microbiol. Ecol.">
        <title>Identification and characterization of genes underlying chitinolysis in Collimonas fungivorans Ter331.</title>
        <authorList>
            <person name="Fritsche K."/>
            <person name="de Boer W."/>
            <person name="Gerards S."/>
            <person name="van den Berg M."/>
            <person name="van Veen J.A."/>
            <person name="Leveau J.H."/>
        </authorList>
    </citation>
    <scope>NUCLEOTIDE SEQUENCE [LARGE SCALE GENOMIC DNA]</scope>
    <source>
        <strain evidence="4 5">Ter331</strain>
    </source>
</reference>
<dbReference type="eggNOG" id="COG2373">
    <property type="taxonomic scope" value="Bacteria"/>
</dbReference>